<dbReference type="EMBL" id="PXYW01000029">
    <property type="protein sequence ID" value="PSR32935.1"/>
    <property type="molecule type" value="Genomic_DNA"/>
</dbReference>
<gene>
    <name evidence="2" type="ORF">C7B46_11805</name>
</gene>
<dbReference type="InterPro" id="IPR050248">
    <property type="entry name" value="Polysacc_deacetylase_ArnD"/>
</dbReference>
<proteinExistence type="predicted"/>
<comment type="caution">
    <text evidence="2">The sequence shown here is derived from an EMBL/GenBank/DDBJ whole genome shotgun (WGS) entry which is preliminary data.</text>
</comment>
<feature type="domain" description="NodB homology" evidence="1">
    <location>
        <begin position="38"/>
        <end position="218"/>
    </location>
</feature>
<dbReference type="GO" id="GO:0016810">
    <property type="term" value="F:hydrolase activity, acting on carbon-nitrogen (but not peptide) bonds"/>
    <property type="evidence" value="ECO:0007669"/>
    <property type="project" value="InterPro"/>
</dbReference>
<evidence type="ECO:0000313" key="2">
    <source>
        <dbReference type="EMBL" id="PSR32935.1"/>
    </source>
</evidence>
<accession>A0A2T2XEL9</accession>
<organism evidence="2 3">
    <name type="scientific">Sulfobacillus benefaciens</name>
    <dbReference type="NCBI Taxonomy" id="453960"/>
    <lineage>
        <taxon>Bacteria</taxon>
        <taxon>Bacillati</taxon>
        <taxon>Bacillota</taxon>
        <taxon>Clostridia</taxon>
        <taxon>Eubacteriales</taxon>
        <taxon>Clostridiales Family XVII. Incertae Sedis</taxon>
        <taxon>Sulfobacillus</taxon>
    </lineage>
</organism>
<dbReference type="PROSITE" id="PS51677">
    <property type="entry name" value="NODB"/>
    <property type="match status" value="1"/>
</dbReference>
<dbReference type="SUPFAM" id="SSF88713">
    <property type="entry name" value="Glycoside hydrolase/deacetylase"/>
    <property type="match status" value="1"/>
</dbReference>
<dbReference type="InterPro" id="IPR011330">
    <property type="entry name" value="Glyco_hydro/deAcase_b/a-brl"/>
</dbReference>
<name>A0A2T2XEL9_9FIRM</name>
<dbReference type="Gene3D" id="3.20.20.370">
    <property type="entry name" value="Glycoside hydrolase/deacetylase"/>
    <property type="match status" value="1"/>
</dbReference>
<evidence type="ECO:0000259" key="1">
    <source>
        <dbReference type="PROSITE" id="PS51677"/>
    </source>
</evidence>
<dbReference type="Proteomes" id="UP000242972">
    <property type="component" value="Unassembled WGS sequence"/>
</dbReference>
<dbReference type="Pfam" id="PF01522">
    <property type="entry name" value="Polysacc_deac_1"/>
    <property type="match status" value="1"/>
</dbReference>
<dbReference type="InterPro" id="IPR002509">
    <property type="entry name" value="NODB_dom"/>
</dbReference>
<evidence type="ECO:0000313" key="3">
    <source>
        <dbReference type="Proteomes" id="UP000242972"/>
    </source>
</evidence>
<dbReference type="GO" id="GO:0005975">
    <property type="term" value="P:carbohydrate metabolic process"/>
    <property type="evidence" value="ECO:0007669"/>
    <property type="project" value="InterPro"/>
</dbReference>
<dbReference type="PANTHER" id="PTHR10587">
    <property type="entry name" value="GLYCOSYL TRANSFERASE-RELATED"/>
    <property type="match status" value="1"/>
</dbReference>
<reference evidence="2 3" key="1">
    <citation type="journal article" date="2014" name="BMC Genomics">
        <title>Comparison of environmental and isolate Sulfobacillus genomes reveals diverse carbon, sulfur, nitrogen, and hydrogen metabolisms.</title>
        <authorList>
            <person name="Justice N.B."/>
            <person name="Norman A."/>
            <person name="Brown C.T."/>
            <person name="Singh A."/>
            <person name="Thomas B.C."/>
            <person name="Banfield J.F."/>
        </authorList>
    </citation>
    <scope>NUCLEOTIDE SEQUENCE [LARGE SCALE GENOMIC DNA]</scope>
    <source>
        <strain evidence="2">AMDSBA4</strain>
    </source>
</reference>
<dbReference type="AlphaFoldDB" id="A0A2T2XEL9"/>
<sequence length="234" mass="25935">MESRWFVLSPVLLLVLSLWLVLAAPPVPALSRVNTQQRIVALTFDDGPSPQFTPKILSLLTQYHAKGTFFVLGSEAEKYPNLVKAIYQQGSLVANHGWGHLNLRRVGAARMWQDADKTGQLLRSLGISPAPYYRPPYGMTSQALLQLFEGHGYEVVLWSVDTRDWATPGVGSITEKIQRLIQPGAIILMHDGGGNRSQTVAALKWLLTKYTALGWHFVTLAQLTHPDAMAVTHK</sequence>
<protein>
    <submittedName>
        <fullName evidence="2">Polysaccharide deacetylase family protein</fullName>
    </submittedName>
</protein>
<dbReference type="CDD" id="cd10917">
    <property type="entry name" value="CE4_NodB_like_6s_7s"/>
    <property type="match status" value="1"/>
</dbReference>